<feature type="compositionally biased region" description="Polar residues" evidence="1">
    <location>
        <begin position="129"/>
        <end position="138"/>
    </location>
</feature>
<evidence type="ECO:0000256" key="1">
    <source>
        <dbReference type="SAM" id="MobiDB-lite"/>
    </source>
</evidence>
<evidence type="ECO:0000256" key="2">
    <source>
        <dbReference type="SAM" id="Phobius"/>
    </source>
</evidence>
<name>A0A858R4H8_9PROT</name>
<dbReference type="KEGG" id="acru:HHL28_03500"/>
<evidence type="ECO:0000313" key="4">
    <source>
        <dbReference type="Proteomes" id="UP000501891"/>
    </source>
</evidence>
<feature type="compositionally biased region" description="Basic and acidic residues" evidence="1">
    <location>
        <begin position="102"/>
        <end position="124"/>
    </location>
</feature>
<gene>
    <name evidence="3" type="ORF">HHL28_03500</name>
</gene>
<accession>A0A858R4H8</accession>
<feature type="transmembrane region" description="Helical" evidence="2">
    <location>
        <begin position="40"/>
        <end position="58"/>
    </location>
</feature>
<feature type="region of interest" description="Disordered" evidence="1">
    <location>
        <begin position="73"/>
        <end position="139"/>
    </location>
</feature>
<dbReference type="AlphaFoldDB" id="A0A858R4H8"/>
<sequence length="184" mass="19664">MPYRQRGTVVPMAQAVGNRRGRGRGRAVALRREDQAAAGWLRLAMGAALAGALAWGLGTMPCDAKSKKAKPAAAGTITAREGVPLSQAAAAPKMDLTPSGKQQKDDDGRLRLNLEPEKPREARPIDPLSGSTSTSFGDTQVDMGWRLRGTNLSMSMRPGGGPVELTSKLEVRDKRMKVGVRMPF</sequence>
<dbReference type="EMBL" id="CP051775">
    <property type="protein sequence ID" value="QJE72291.1"/>
    <property type="molecule type" value="Genomic_DNA"/>
</dbReference>
<evidence type="ECO:0000313" key="3">
    <source>
        <dbReference type="EMBL" id="QJE72291.1"/>
    </source>
</evidence>
<organism evidence="3 4">
    <name type="scientific">Aerophototrophica crusticola</name>
    <dbReference type="NCBI Taxonomy" id="1709002"/>
    <lineage>
        <taxon>Bacteria</taxon>
        <taxon>Pseudomonadati</taxon>
        <taxon>Pseudomonadota</taxon>
        <taxon>Alphaproteobacteria</taxon>
        <taxon>Rhodospirillales</taxon>
        <taxon>Rhodospirillaceae</taxon>
        <taxon>Aerophototrophica</taxon>
    </lineage>
</organism>
<keyword evidence="4" id="KW-1185">Reference proteome</keyword>
<keyword evidence="2" id="KW-1133">Transmembrane helix</keyword>
<protein>
    <submittedName>
        <fullName evidence="3">Uncharacterized protein</fullName>
    </submittedName>
</protein>
<reference evidence="3" key="1">
    <citation type="submission" date="2020-04" db="EMBL/GenBank/DDBJ databases">
        <title>A desert anoxygenic phototrophic bacterium fixes CO2 using RubisCO under aerobic conditions.</title>
        <authorList>
            <person name="Tang K."/>
        </authorList>
    </citation>
    <scope>NUCLEOTIDE SEQUENCE [LARGE SCALE GENOMIC DNA]</scope>
    <source>
        <strain evidence="3">MIMtkB3</strain>
    </source>
</reference>
<keyword evidence="2" id="KW-0472">Membrane</keyword>
<proteinExistence type="predicted"/>
<dbReference type="Proteomes" id="UP000501891">
    <property type="component" value="Chromosome"/>
</dbReference>
<keyword evidence="2" id="KW-0812">Transmembrane</keyword>